<proteinExistence type="predicted"/>
<feature type="domain" description="AB hydrolase-1" evidence="1">
    <location>
        <begin position="3"/>
        <end position="65"/>
    </location>
</feature>
<comment type="caution">
    <text evidence="2">The sequence shown here is derived from an EMBL/GenBank/DDBJ whole genome shotgun (WGS) entry which is preliminary data.</text>
</comment>
<dbReference type="Gene3D" id="3.40.50.1820">
    <property type="entry name" value="alpha/beta hydrolase"/>
    <property type="match status" value="1"/>
</dbReference>
<dbReference type="AlphaFoldDB" id="A0AAE8N6I4"/>
<reference evidence="2" key="1">
    <citation type="submission" date="2018-03" db="EMBL/GenBank/DDBJ databases">
        <authorList>
            <person name="Guldener U."/>
        </authorList>
    </citation>
    <scope>NUCLEOTIDE SEQUENCE</scope>
</reference>
<protein>
    <recommendedName>
        <fullName evidence="1">AB hydrolase-1 domain-containing protein</fullName>
    </recommendedName>
</protein>
<dbReference type="Proteomes" id="UP001187682">
    <property type="component" value="Unassembled WGS sequence"/>
</dbReference>
<name>A0AAE8N6I4_9PEZI</name>
<gene>
    <name evidence="2" type="ORF">DNG_08917</name>
</gene>
<dbReference type="SUPFAM" id="SSF53474">
    <property type="entry name" value="alpha/beta-Hydrolases"/>
    <property type="match status" value="1"/>
</dbReference>
<dbReference type="InterPro" id="IPR029058">
    <property type="entry name" value="AB_hydrolase_fold"/>
</dbReference>
<evidence type="ECO:0000313" key="3">
    <source>
        <dbReference type="Proteomes" id="UP001187682"/>
    </source>
</evidence>
<keyword evidence="3" id="KW-1185">Reference proteome</keyword>
<dbReference type="EMBL" id="ONZQ02000015">
    <property type="protein sequence ID" value="SPO06228.1"/>
    <property type="molecule type" value="Genomic_DNA"/>
</dbReference>
<accession>A0AAE8N6I4</accession>
<evidence type="ECO:0000313" key="2">
    <source>
        <dbReference type="EMBL" id="SPO06228.1"/>
    </source>
</evidence>
<dbReference type="InterPro" id="IPR000073">
    <property type="entry name" value="AB_hydrolase_1"/>
</dbReference>
<evidence type="ECO:0000259" key="1">
    <source>
        <dbReference type="Pfam" id="PF00561"/>
    </source>
</evidence>
<sequence length="241" mass="26824">MDVLNHFGWDKDVTVIGYSMGGSIAVHLNGEQPDLIANLILLAPAGMIRPGRFGFDKFSYFRSGFLSLEDREERLKERILGDIKKFQEARRAEITNPQDSEGAILRTAVIESREWFINNHKGFLHAVAESTSEAPLFSRVGGLGTVAKFLSGTDQSEAWKKLRSRKPGTTTIILGRGDDKINHKEFRADVIEKRNGGLCLEDNIRLEILPKGADGKEADHHLPMTRAPDVLEIIESALGMK</sequence>
<organism evidence="2 3">
    <name type="scientific">Cephalotrichum gorgonifer</name>
    <dbReference type="NCBI Taxonomy" id="2041049"/>
    <lineage>
        <taxon>Eukaryota</taxon>
        <taxon>Fungi</taxon>
        <taxon>Dikarya</taxon>
        <taxon>Ascomycota</taxon>
        <taxon>Pezizomycotina</taxon>
        <taxon>Sordariomycetes</taxon>
        <taxon>Hypocreomycetidae</taxon>
        <taxon>Microascales</taxon>
        <taxon>Microascaceae</taxon>
        <taxon>Cephalotrichum</taxon>
    </lineage>
</organism>
<dbReference type="Pfam" id="PF00561">
    <property type="entry name" value="Abhydrolase_1"/>
    <property type="match status" value="1"/>
</dbReference>